<accession>A0A1F6DEH8</accession>
<keyword evidence="4" id="KW-0378">Hydrolase</keyword>
<proteinExistence type="predicted"/>
<protein>
    <recommendedName>
        <fullName evidence="2">inorganic diphosphatase</fullName>
        <ecNumber evidence="2">3.6.1.1</ecNumber>
    </recommendedName>
</protein>
<dbReference type="SUPFAM" id="SSF50324">
    <property type="entry name" value="Inorganic pyrophosphatase"/>
    <property type="match status" value="1"/>
</dbReference>
<dbReference type="EMBL" id="MFLF01000016">
    <property type="protein sequence ID" value="OGG59432.1"/>
    <property type="molecule type" value="Genomic_DNA"/>
</dbReference>
<keyword evidence="5" id="KW-0460">Magnesium</keyword>
<organism evidence="6 7">
    <name type="scientific">Candidatus Kaiserbacteria bacterium RIFCSPHIGHO2_02_FULL_50_50</name>
    <dbReference type="NCBI Taxonomy" id="1798492"/>
    <lineage>
        <taxon>Bacteria</taxon>
        <taxon>Candidatus Kaiseribacteriota</taxon>
    </lineage>
</organism>
<sequence>MEYLGKEVKVAFDRPLGSTHPKHGWVYEANYGYVPGVKAPDGDDLDVYYLGVTEPLQEAEGVCIAIIHRENDDDDKLIIVPKGVELTDAEIREATNFQEQWFKSRIVRN</sequence>
<comment type="cofactor">
    <cofactor evidence="1">
        <name>Mg(2+)</name>
        <dbReference type="ChEBI" id="CHEBI:18420"/>
    </cofactor>
</comment>
<gene>
    <name evidence="6" type="ORF">A3C89_02495</name>
</gene>
<evidence type="ECO:0000256" key="2">
    <source>
        <dbReference type="ARBA" id="ARBA00012146"/>
    </source>
</evidence>
<evidence type="ECO:0000313" key="6">
    <source>
        <dbReference type="EMBL" id="OGG59432.1"/>
    </source>
</evidence>
<dbReference type="Pfam" id="PF00719">
    <property type="entry name" value="Pyrophosphatase"/>
    <property type="match status" value="1"/>
</dbReference>
<dbReference type="InterPro" id="IPR008162">
    <property type="entry name" value="Pyrophosphatase"/>
</dbReference>
<dbReference type="GO" id="GO:0006796">
    <property type="term" value="P:phosphate-containing compound metabolic process"/>
    <property type="evidence" value="ECO:0007669"/>
    <property type="project" value="InterPro"/>
</dbReference>
<evidence type="ECO:0000256" key="5">
    <source>
        <dbReference type="ARBA" id="ARBA00022842"/>
    </source>
</evidence>
<comment type="caution">
    <text evidence="6">The sequence shown here is derived from an EMBL/GenBank/DDBJ whole genome shotgun (WGS) entry which is preliminary data.</text>
</comment>
<dbReference type="Proteomes" id="UP000178794">
    <property type="component" value="Unassembled WGS sequence"/>
</dbReference>
<evidence type="ECO:0000256" key="4">
    <source>
        <dbReference type="ARBA" id="ARBA00022801"/>
    </source>
</evidence>
<keyword evidence="3" id="KW-0479">Metal-binding</keyword>
<dbReference type="GO" id="GO:0005737">
    <property type="term" value="C:cytoplasm"/>
    <property type="evidence" value="ECO:0007669"/>
    <property type="project" value="InterPro"/>
</dbReference>
<evidence type="ECO:0000256" key="3">
    <source>
        <dbReference type="ARBA" id="ARBA00022723"/>
    </source>
</evidence>
<dbReference type="GO" id="GO:0000287">
    <property type="term" value="F:magnesium ion binding"/>
    <property type="evidence" value="ECO:0007669"/>
    <property type="project" value="InterPro"/>
</dbReference>
<dbReference type="STRING" id="1798492.A3C89_02495"/>
<reference evidence="6 7" key="1">
    <citation type="journal article" date="2016" name="Nat. Commun.">
        <title>Thousands of microbial genomes shed light on interconnected biogeochemical processes in an aquifer system.</title>
        <authorList>
            <person name="Anantharaman K."/>
            <person name="Brown C.T."/>
            <person name="Hug L.A."/>
            <person name="Sharon I."/>
            <person name="Castelle C.J."/>
            <person name="Probst A.J."/>
            <person name="Thomas B.C."/>
            <person name="Singh A."/>
            <person name="Wilkins M.J."/>
            <person name="Karaoz U."/>
            <person name="Brodie E.L."/>
            <person name="Williams K.H."/>
            <person name="Hubbard S.S."/>
            <person name="Banfield J.F."/>
        </authorList>
    </citation>
    <scope>NUCLEOTIDE SEQUENCE [LARGE SCALE GENOMIC DNA]</scope>
</reference>
<evidence type="ECO:0000256" key="1">
    <source>
        <dbReference type="ARBA" id="ARBA00001946"/>
    </source>
</evidence>
<dbReference type="EC" id="3.6.1.1" evidence="2"/>
<dbReference type="InterPro" id="IPR036649">
    <property type="entry name" value="Pyrophosphatase_sf"/>
</dbReference>
<dbReference type="GO" id="GO:0004427">
    <property type="term" value="F:inorganic diphosphate phosphatase activity"/>
    <property type="evidence" value="ECO:0007669"/>
    <property type="project" value="UniProtKB-EC"/>
</dbReference>
<evidence type="ECO:0000313" key="7">
    <source>
        <dbReference type="Proteomes" id="UP000178794"/>
    </source>
</evidence>
<dbReference type="Gene3D" id="3.90.80.10">
    <property type="entry name" value="Inorganic pyrophosphatase"/>
    <property type="match status" value="1"/>
</dbReference>
<dbReference type="AlphaFoldDB" id="A0A1F6DEH8"/>
<name>A0A1F6DEH8_9BACT</name>